<dbReference type="Gene3D" id="3.30.450.20">
    <property type="entry name" value="PAS domain"/>
    <property type="match status" value="3"/>
</dbReference>
<keyword evidence="10" id="KW-0175">Coiled coil</keyword>
<dbReference type="InterPro" id="IPR005467">
    <property type="entry name" value="His_kinase_dom"/>
</dbReference>
<dbReference type="InterPro" id="IPR036890">
    <property type="entry name" value="HATPase_C_sf"/>
</dbReference>
<feature type="domain" description="Response regulatory" evidence="12">
    <location>
        <begin position="852"/>
        <end position="968"/>
    </location>
</feature>
<evidence type="ECO:0000259" key="14">
    <source>
        <dbReference type="PROSITE" id="PS50113"/>
    </source>
</evidence>
<dbReference type="EMBL" id="FQUS01000009">
    <property type="protein sequence ID" value="SHF47224.1"/>
    <property type="molecule type" value="Genomic_DNA"/>
</dbReference>
<keyword evidence="3 9" id="KW-0597">Phosphoprotein</keyword>
<dbReference type="Pfam" id="PF08447">
    <property type="entry name" value="PAS_3"/>
    <property type="match status" value="1"/>
</dbReference>
<evidence type="ECO:0000256" key="9">
    <source>
        <dbReference type="PROSITE-ProRule" id="PRU00169"/>
    </source>
</evidence>
<dbReference type="SMART" id="SM00065">
    <property type="entry name" value="GAF"/>
    <property type="match status" value="1"/>
</dbReference>
<gene>
    <name evidence="15" type="ORF">SAMN05443144_10922</name>
</gene>
<reference evidence="15 16" key="1">
    <citation type="submission" date="2016-11" db="EMBL/GenBank/DDBJ databases">
        <authorList>
            <person name="Jaros S."/>
            <person name="Januszkiewicz K."/>
            <person name="Wedrychowicz H."/>
        </authorList>
    </citation>
    <scope>NUCLEOTIDE SEQUENCE [LARGE SCALE GENOMIC DNA]</scope>
    <source>
        <strain evidence="15 16">DSM 21986</strain>
    </source>
</reference>
<dbReference type="EC" id="2.7.13.3" evidence="2"/>
<dbReference type="STRING" id="1194090.SAMN05443144_10922"/>
<dbReference type="SUPFAM" id="SSF55785">
    <property type="entry name" value="PYP-like sensor domain (PAS domain)"/>
    <property type="match status" value="2"/>
</dbReference>
<evidence type="ECO:0000256" key="1">
    <source>
        <dbReference type="ARBA" id="ARBA00000085"/>
    </source>
</evidence>
<sequence>MSDNSHIWLENGGEMGIRLRKKKWDKTPLGRTEQWPSSLREVVTVIMGTQLPAMIFWGKNLSLVYNDGCIPLLGGRSDLLGRPFLKNGPDISERVEPYVKKALSGESCRMHDVALSSVSDKQPDQVWIDLYFSPLRDDSTEIKGVLCFCVNKTEEVRRQQALSKSKERYQSLFNSLDEGFCVIKILFDEHKRPVDYIFLETNPAFEKQSGIENATGKRRREIYPELDKDWYEILGNVALKQESIRFQRTAKASDHFYDVYAFPLDGAESEKVAILFRNISKRRDTEQALHESEKHLRLATKAADMHLCEVDLSKGTLKWTNNIEHNVGFPMPESLAEARDLLHPGDEDEVMEVFEQVIAHQSDFEIEYRVIDPTTDKEIWVYSAGATVADASGEYTRIVGVTKNITERKIAELRERFLTRLGNKLQKVGDPDKIMETTVELLGKHLNVDRCTYAEVEADENHLLIMGNYTRNGMPEMGSEGVMSAFGEKALYLMRSNRSFIVNNIRKDDRITSEDEVAYRQNQIESLIAVPLHKDGKFVAKVAAHQRNPREWMPGEVEVVKAVTQDCWEAVERARLTRKLQRMNKTLEERVEKRTKALKVYQNQLRSLASELNKAEERERQRLASELHNNLGQMLAIGKMRLDTLSTIHLPEETIDEITGLTELLNDALNYTRELMSDLKPPPALDKENFNEVLIWVANKMEKHGLEVNLEIGDDPRPLSEEVRTTLRRCVRELFFNVIKHAGVNEARVITSYHEKEIQVTVEDEGRGFRMEEENPTPTEEGGFGLFNIRERMNWLGGRLKIISTPGEGTTATLYAPLKEEFKFAATGDKAKEVSTGPAKAGAQKELWKKIKVLLVDDHEMMRKGLRKLIEEQKDLTIVAEASGGGEAVALATQHAPDVIVMDVNLPDMDGIEATQKIAVASPDIAVIGLSLYDNEEVARDMKNAGASSYLTKTEAFESLCATIRKVV</sequence>
<dbReference type="PROSITE" id="PS50113">
    <property type="entry name" value="PAC"/>
    <property type="match status" value="1"/>
</dbReference>
<dbReference type="Pfam" id="PF07730">
    <property type="entry name" value="HisKA_3"/>
    <property type="match status" value="1"/>
</dbReference>
<dbReference type="Pfam" id="PF01590">
    <property type="entry name" value="GAF"/>
    <property type="match status" value="1"/>
</dbReference>
<evidence type="ECO:0000259" key="12">
    <source>
        <dbReference type="PROSITE" id="PS50110"/>
    </source>
</evidence>
<dbReference type="GO" id="GO:0005524">
    <property type="term" value="F:ATP binding"/>
    <property type="evidence" value="ECO:0007669"/>
    <property type="project" value="UniProtKB-KW"/>
</dbReference>
<keyword evidence="7" id="KW-0067">ATP-binding</keyword>
<dbReference type="SMART" id="SM00387">
    <property type="entry name" value="HATPase_c"/>
    <property type="match status" value="1"/>
</dbReference>
<evidence type="ECO:0000313" key="16">
    <source>
        <dbReference type="Proteomes" id="UP000184041"/>
    </source>
</evidence>
<proteinExistence type="predicted"/>
<dbReference type="InterPro" id="IPR003594">
    <property type="entry name" value="HATPase_dom"/>
</dbReference>
<dbReference type="InterPro" id="IPR050482">
    <property type="entry name" value="Sensor_HK_TwoCompSys"/>
</dbReference>
<evidence type="ECO:0000259" key="13">
    <source>
        <dbReference type="PROSITE" id="PS50112"/>
    </source>
</evidence>
<dbReference type="PROSITE" id="PS50112">
    <property type="entry name" value="PAS"/>
    <property type="match status" value="1"/>
</dbReference>
<dbReference type="CDD" id="cd17535">
    <property type="entry name" value="REC_NarL-like"/>
    <property type="match status" value="1"/>
</dbReference>
<keyword evidence="4" id="KW-0808">Transferase</keyword>
<dbReference type="GO" id="GO:0016020">
    <property type="term" value="C:membrane"/>
    <property type="evidence" value="ECO:0007669"/>
    <property type="project" value="InterPro"/>
</dbReference>
<keyword evidence="6" id="KW-0418">Kinase</keyword>
<dbReference type="InterPro" id="IPR058245">
    <property type="entry name" value="NreC/VraR/RcsB-like_REC"/>
</dbReference>
<dbReference type="InterPro" id="IPR013656">
    <property type="entry name" value="PAS_4"/>
</dbReference>
<dbReference type="InterPro" id="IPR001610">
    <property type="entry name" value="PAC"/>
</dbReference>
<keyword evidence="16" id="KW-1185">Reference proteome</keyword>
<evidence type="ECO:0000256" key="4">
    <source>
        <dbReference type="ARBA" id="ARBA00022679"/>
    </source>
</evidence>
<dbReference type="PANTHER" id="PTHR24421">
    <property type="entry name" value="NITRATE/NITRITE SENSOR PROTEIN NARX-RELATED"/>
    <property type="match status" value="1"/>
</dbReference>
<accession>A0A1M5BXG0</accession>
<evidence type="ECO:0000256" key="8">
    <source>
        <dbReference type="ARBA" id="ARBA00023012"/>
    </source>
</evidence>
<dbReference type="Proteomes" id="UP000184041">
    <property type="component" value="Unassembled WGS sequence"/>
</dbReference>
<feature type="coiled-coil region" evidence="10">
    <location>
        <begin position="573"/>
        <end position="618"/>
    </location>
</feature>
<evidence type="ECO:0000259" key="11">
    <source>
        <dbReference type="PROSITE" id="PS50109"/>
    </source>
</evidence>
<dbReference type="Gene3D" id="3.30.450.40">
    <property type="match status" value="1"/>
</dbReference>
<dbReference type="InterPro" id="IPR029016">
    <property type="entry name" value="GAF-like_dom_sf"/>
</dbReference>
<evidence type="ECO:0000256" key="7">
    <source>
        <dbReference type="ARBA" id="ARBA00022840"/>
    </source>
</evidence>
<comment type="catalytic activity">
    <reaction evidence="1">
        <text>ATP + protein L-histidine = ADP + protein N-phospho-L-histidine.</text>
        <dbReference type="EC" id="2.7.13.3"/>
    </reaction>
</comment>
<dbReference type="Gene3D" id="3.30.565.10">
    <property type="entry name" value="Histidine kinase-like ATPase, C-terminal domain"/>
    <property type="match status" value="1"/>
</dbReference>
<dbReference type="Pfam" id="PF08448">
    <property type="entry name" value="PAS_4"/>
    <property type="match status" value="1"/>
</dbReference>
<dbReference type="SMART" id="SM00448">
    <property type="entry name" value="REC"/>
    <property type="match status" value="1"/>
</dbReference>
<dbReference type="InterPro" id="IPR001789">
    <property type="entry name" value="Sig_transdc_resp-reg_receiver"/>
</dbReference>
<dbReference type="CDD" id="cd00130">
    <property type="entry name" value="PAS"/>
    <property type="match status" value="1"/>
</dbReference>
<feature type="domain" description="Histidine kinase" evidence="11">
    <location>
        <begin position="622"/>
        <end position="820"/>
    </location>
</feature>
<dbReference type="CDD" id="cd16917">
    <property type="entry name" value="HATPase_UhpB-NarQ-NarX-like"/>
    <property type="match status" value="1"/>
</dbReference>
<keyword evidence="8" id="KW-0902">Two-component regulatory system</keyword>
<dbReference type="PROSITE" id="PS50109">
    <property type="entry name" value="HIS_KIN"/>
    <property type="match status" value="1"/>
</dbReference>
<evidence type="ECO:0000256" key="5">
    <source>
        <dbReference type="ARBA" id="ARBA00022741"/>
    </source>
</evidence>
<protein>
    <recommendedName>
        <fullName evidence="2">histidine kinase</fullName>
        <ecNumber evidence="2">2.7.13.3</ecNumber>
    </recommendedName>
</protein>
<dbReference type="Gene3D" id="3.40.50.2300">
    <property type="match status" value="1"/>
</dbReference>
<evidence type="ECO:0000256" key="3">
    <source>
        <dbReference type="ARBA" id="ARBA00022553"/>
    </source>
</evidence>
<feature type="modified residue" description="4-aspartylphosphate" evidence="9">
    <location>
        <position position="903"/>
    </location>
</feature>
<dbReference type="Pfam" id="PF00072">
    <property type="entry name" value="Response_reg"/>
    <property type="match status" value="1"/>
</dbReference>
<dbReference type="Pfam" id="PF02518">
    <property type="entry name" value="HATPase_c"/>
    <property type="match status" value="1"/>
</dbReference>
<dbReference type="PROSITE" id="PS50110">
    <property type="entry name" value="RESPONSE_REGULATORY"/>
    <property type="match status" value="1"/>
</dbReference>
<dbReference type="GO" id="GO:0000155">
    <property type="term" value="F:phosphorelay sensor kinase activity"/>
    <property type="evidence" value="ECO:0007669"/>
    <property type="project" value="InterPro"/>
</dbReference>
<dbReference type="Gene3D" id="1.20.5.1930">
    <property type="match status" value="1"/>
</dbReference>
<dbReference type="InterPro" id="IPR035965">
    <property type="entry name" value="PAS-like_dom_sf"/>
</dbReference>
<dbReference type="SMART" id="SM00086">
    <property type="entry name" value="PAC"/>
    <property type="match status" value="2"/>
</dbReference>
<evidence type="ECO:0000256" key="2">
    <source>
        <dbReference type="ARBA" id="ARBA00012438"/>
    </source>
</evidence>
<name>A0A1M5BXG0_9BACT</name>
<dbReference type="InterPro" id="IPR003018">
    <property type="entry name" value="GAF"/>
</dbReference>
<dbReference type="RefSeq" id="WP_170864348.1">
    <property type="nucleotide sequence ID" value="NZ_FQUS01000009.1"/>
</dbReference>
<dbReference type="SUPFAM" id="SSF55874">
    <property type="entry name" value="ATPase domain of HSP90 chaperone/DNA topoisomerase II/histidine kinase"/>
    <property type="match status" value="1"/>
</dbReference>
<dbReference type="AlphaFoldDB" id="A0A1M5BXG0"/>
<evidence type="ECO:0000313" key="15">
    <source>
        <dbReference type="EMBL" id="SHF47224.1"/>
    </source>
</evidence>
<dbReference type="SUPFAM" id="SSF52172">
    <property type="entry name" value="CheY-like"/>
    <property type="match status" value="1"/>
</dbReference>
<feature type="domain" description="PAC" evidence="14">
    <location>
        <begin position="364"/>
        <end position="417"/>
    </location>
</feature>
<feature type="domain" description="PAS" evidence="13">
    <location>
        <begin position="292"/>
        <end position="361"/>
    </location>
</feature>
<dbReference type="InterPro" id="IPR000700">
    <property type="entry name" value="PAS-assoc_C"/>
</dbReference>
<evidence type="ECO:0000256" key="10">
    <source>
        <dbReference type="SAM" id="Coils"/>
    </source>
</evidence>
<dbReference type="PANTHER" id="PTHR24421:SF10">
    <property type="entry name" value="NITRATE_NITRITE SENSOR PROTEIN NARQ"/>
    <property type="match status" value="1"/>
</dbReference>
<organism evidence="15 16">
    <name type="scientific">Fodinibius roseus</name>
    <dbReference type="NCBI Taxonomy" id="1194090"/>
    <lineage>
        <taxon>Bacteria</taxon>
        <taxon>Pseudomonadati</taxon>
        <taxon>Balneolota</taxon>
        <taxon>Balneolia</taxon>
        <taxon>Balneolales</taxon>
        <taxon>Balneolaceae</taxon>
        <taxon>Fodinibius</taxon>
    </lineage>
</organism>
<evidence type="ECO:0000256" key="6">
    <source>
        <dbReference type="ARBA" id="ARBA00022777"/>
    </source>
</evidence>
<dbReference type="SUPFAM" id="SSF55781">
    <property type="entry name" value="GAF domain-like"/>
    <property type="match status" value="1"/>
</dbReference>
<dbReference type="NCBIfam" id="TIGR00229">
    <property type="entry name" value="sensory_box"/>
    <property type="match status" value="1"/>
</dbReference>
<dbReference type="InterPro" id="IPR000014">
    <property type="entry name" value="PAS"/>
</dbReference>
<dbReference type="InterPro" id="IPR011006">
    <property type="entry name" value="CheY-like_superfamily"/>
</dbReference>
<dbReference type="GO" id="GO:0046983">
    <property type="term" value="F:protein dimerization activity"/>
    <property type="evidence" value="ECO:0007669"/>
    <property type="project" value="InterPro"/>
</dbReference>
<dbReference type="InterPro" id="IPR011712">
    <property type="entry name" value="Sig_transdc_His_kin_sub3_dim/P"/>
</dbReference>
<keyword evidence="5" id="KW-0547">Nucleotide-binding</keyword>
<dbReference type="InterPro" id="IPR013655">
    <property type="entry name" value="PAS_fold_3"/>
</dbReference>